<dbReference type="InterPro" id="IPR034084">
    <property type="entry name" value="Thermitase-like_dom"/>
</dbReference>
<proteinExistence type="inferred from homology"/>
<evidence type="ECO:0000313" key="12">
    <source>
        <dbReference type="Proteomes" id="UP001649381"/>
    </source>
</evidence>
<keyword evidence="12" id="KW-1185">Reference proteome</keyword>
<evidence type="ECO:0000313" key="11">
    <source>
        <dbReference type="EMBL" id="MCF6138653.1"/>
    </source>
</evidence>
<dbReference type="PROSITE" id="PS00138">
    <property type="entry name" value="SUBTILASE_SER"/>
    <property type="match status" value="1"/>
</dbReference>
<name>A0ABS9H4D6_9BACL</name>
<dbReference type="Gene3D" id="3.40.50.200">
    <property type="entry name" value="Peptidase S8/S53 domain"/>
    <property type="match status" value="1"/>
</dbReference>
<evidence type="ECO:0000256" key="4">
    <source>
        <dbReference type="ARBA" id="ARBA00022670"/>
    </source>
</evidence>
<dbReference type="InterPro" id="IPR054399">
    <property type="entry name" value="Fervidolysin-like_N_prodom"/>
</dbReference>
<evidence type="ECO:0000256" key="8">
    <source>
        <dbReference type="RuleBase" id="RU003355"/>
    </source>
</evidence>
<comment type="similarity">
    <text evidence="2 7 8">Belongs to the peptidase S8 family.</text>
</comment>
<dbReference type="PRINTS" id="PR00723">
    <property type="entry name" value="SUBTILISIN"/>
</dbReference>
<sequence>MNQTSDRINVCFKSNTSREEVNNILSSINFDRLTEIPQINVYVLKVNPNSIRGIVRRLEKVNEVDFVEVDGTMSTQLIPNDPLFNQQWGLLKINSTRAWNVTRGSSLLKIAVLDTGVNAGHPDLNEKIVINVNFSTSSTTQDLNGHGTHVAGIAAAVTRNNLGVAGLAINPKIMNIKVLDDTGIGFFSDIANGIINATANGAKVINMSFSGPTSSSTVQNAVQYAANNGVILVAAAGNDNSNNLHYPAAYSEVIGVAALNNDDTKASFSNYGASWVSVAAPGVDILSTLPITANSTGQTDYGNLSGTSQAAPFVSGLAALMASLEPDRAQVRAAIESTTVPITGAGTLYQNGRINAYAALLNITA</sequence>
<evidence type="ECO:0000256" key="3">
    <source>
        <dbReference type="ARBA" id="ARBA00022525"/>
    </source>
</evidence>
<dbReference type="InterPro" id="IPR015500">
    <property type="entry name" value="Peptidase_S8_subtilisin-rel"/>
</dbReference>
<organism evidence="11 12">
    <name type="scientific">Pseudalkalibacillus berkeleyi</name>
    <dbReference type="NCBI Taxonomy" id="1069813"/>
    <lineage>
        <taxon>Bacteria</taxon>
        <taxon>Bacillati</taxon>
        <taxon>Bacillota</taxon>
        <taxon>Bacilli</taxon>
        <taxon>Bacillales</taxon>
        <taxon>Fictibacillaceae</taxon>
        <taxon>Pseudalkalibacillus</taxon>
    </lineage>
</organism>
<evidence type="ECO:0000256" key="5">
    <source>
        <dbReference type="ARBA" id="ARBA00022801"/>
    </source>
</evidence>
<feature type="domain" description="Peptidase S8/S53" evidence="9">
    <location>
        <begin position="108"/>
        <end position="339"/>
    </location>
</feature>
<dbReference type="RefSeq" id="WP_236336028.1">
    <property type="nucleotide sequence ID" value="NZ_JAKIJS010000001.1"/>
</dbReference>
<dbReference type="InterPro" id="IPR022398">
    <property type="entry name" value="Peptidase_S8_His-AS"/>
</dbReference>
<feature type="active site" description="Charge relay system" evidence="7">
    <location>
        <position position="308"/>
    </location>
</feature>
<dbReference type="SUPFAM" id="SSF52743">
    <property type="entry name" value="Subtilisin-like"/>
    <property type="match status" value="1"/>
</dbReference>
<dbReference type="InterPro" id="IPR023827">
    <property type="entry name" value="Peptidase_S8_Asp-AS"/>
</dbReference>
<feature type="domain" description="Fervidolysin-like N-terminal prodomain" evidence="10">
    <location>
        <begin position="5"/>
        <end position="69"/>
    </location>
</feature>
<dbReference type="InterPro" id="IPR000209">
    <property type="entry name" value="Peptidase_S8/S53_dom"/>
</dbReference>
<dbReference type="Pfam" id="PF00082">
    <property type="entry name" value="Peptidase_S8"/>
    <property type="match status" value="1"/>
</dbReference>
<dbReference type="InterPro" id="IPR036852">
    <property type="entry name" value="Peptidase_S8/S53_dom_sf"/>
</dbReference>
<comment type="caution">
    <text evidence="11">The sequence shown here is derived from an EMBL/GenBank/DDBJ whole genome shotgun (WGS) entry which is preliminary data.</text>
</comment>
<reference evidence="11 12" key="1">
    <citation type="submission" date="2022-01" db="EMBL/GenBank/DDBJ databases">
        <title>Alkalihalobacillus sp. EGI L200015, a novel bacterium isolated from a salt lake sediment.</title>
        <authorList>
            <person name="Gao L."/>
            <person name="Fang B.-Z."/>
            <person name="Li W.-J."/>
        </authorList>
    </citation>
    <scope>NUCLEOTIDE SEQUENCE [LARGE SCALE GENOMIC DNA]</scope>
    <source>
        <strain evidence="11 12">KCTC 12718</strain>
    </source>
</reference>
<dbReference type="InterPro" id="IPR050131">
    <property type="entry name" value="Peptidase_S8_subtilisin-like"/>
</dbReference>
<keyword evidence="6 7" id="KW-0720">Serine protease</keyword>
<evidence type="ECO:0000259" key="10">
    <source>
        <dbReference type="Pfam" id="PF22148"/>
    </source>
</evidence>
<keyword evidence="5 7" id="KW-0378">Hydrolase</keyword>
<dbReference type="Proteomes" id="UP001649381">
    <property type="component" value="Unassembled WGS sequence"/>
</dbReference>
<feature type="active site" description="Charge relay system" evidence="7">
    <location>
        <position position="114"/>
    </location>
</feature>
<evidence type="ECO:0000256" key="1">
    <source>
        <dbReference type="ARBA" id="ARBA00004613"/>
    </source>
</evidence>
<keyword evidence="3" id="KW-0964">Secreted</keyword>
<protein>
    <submittedName>
        <fullName evidence="11">S8 family peptidase</fullName>
    </submittedName>
</protein>
<dbReference type="PANTHER" id="PTHR43806:SF11">
    <property type="entry name" value="CEREVISIN-RELATED"/>
    <property type="match status" value="1"/>
</dbReference>
<evidence type="ECO:0000256" key="2">
    <source>
        <dbReference type="ARBA" id="ARBA00011073"/>
    </source>
</evidence>
<dbReference type="InterPro" id="IPR023828">
    <property type="entry name" value="Peptidase_S8_Ser-AS"/>
</dbReference>
<dbReference type="PROSITE" id="PS00136">
    <property type="entry name" value="SUBTILASE_ASP"/>
    <property type="match status" value="1"/>
</dbReference>
<evidence type="ECO:0000256" key="7">
    <source>
        <dbReference type="PROSITE-ProRule" id="PRU01240"/>
    </source>
</evidence>
<evidence type="ECO:0000259" key="9">
    <source>
        <dbReference type="Pfam" id="PF00082"/>
    </source>
</evidence>
<comment type="subcellular location">
    <subcellularLocation>
        <location evidence="1">Secreted</location>
    </subcellularLocation>
</comment>
<dbReference type="Pfam" id="PF22148">
    <property type="entry name" value="Fervidolysin_NPro-like"/>
    <property type="match status" value="1"/>
</dbReference>
<feature type="active site" description="Charge relay system" evidence="7">
    <location>
        <position position="146"/>
    </location>
</feature>
<dbReference type="PROSITE" id="PS00137">
    <property type="entry name" value="SUBTILASE_HIS"/>
    <property type="match status" value="1"/>
</dbReference>
<dbReference type="PROSITE" id="PS51892">
    <property type="entry name" value="SUBTILASE"/>
    <property type="match status" value="1"/>
</dbReference>
<accession>A0ABS9H4D6</accession>
<gene>
    <name evidence="11" type="ORF">L2716_13020</name>
</gene>
<dbReference type="CDD" id="cd07484">
    <property type="entry name" value="Peptidases_S8_Thermitase_like"/>
    <property type="match status" value="1"/>
</dbReference>
<dbReference type="EMBL" id="JAKIJS010000001">
    <property type="protein sequence ID" value="MCF6138653.1"/>
    <property type="molecule type" value="Genomic_DNA"/>
</dbReference>
<keyword evidence="4 7" id="KW-0645">Protease</keyword>
<dbReference type="PANTHER" id="PTHR43806">
    <property type="entry name" value="PEPTIDASE S8"/>
    <property type="match status" value="1"/>
</dbReference>
<evidence type="ECO:0000256" key="6">
    <source>
        <dbReference type="ARBA" id="ARBA00022825"/>
    </source>
</evidence>